<dbReference type="SUPFAM" id="SSF52047">
    <property type="entry name" value="RNI-like"/>
    <property type="match status" value="1"/>
</dbReference>
<reference evidence="1 2" key="1">
    <citation type="submission" date="2016-07" db="EMBL/GenBank/DDBJ databases">
        <title>Pervasive Adenine N6-methylation of Active Genes in Fungi.</title>
        <authorList>
            <consortium name="DOE Joint Genome Institute"/>
            <person name="Mondo S.J."/>
            <person name="Dannebaum R.O."/>
            <person name="Kuo R.C."/>
            <person name="Labutti K."/>
            <person name="Haridas S."/>
            <person name="Kuo A."/>
            <person name="Salamov A."/>
            <person name="Ahrendt S.R."/>
            <person name="Lipzen A."/>
            <person name="Sullivan W."/>
            <person name="Andreopoulos W.B."/>
            <person name="Clum A."/>
            <person name="Lindquist E."/>
            <person name="Daum C."/>
            <person name="Ramamoorthy G.K."/>
            <person name="Gryganskyi A."/>
            <person name="Culley D."/>
            <person name="Magnuson J.K."/>
            <person name="James T.Y."/>
            <person name="O'Malley M.A."/>
            <person name="Stajich J.E."/>
            <person name="Spatafora J.W."/>
            <person name="Visel A."/>
            <person name="Grigoriev I.V."/>
        </authorList>
    </citation>
    <scope>NUCLEOTIDE SEQUENCE [LARGE SCALE GENOMIC DNA]</scope>
    <source>
        <strain evidence="1 2">CBS 931.73</strain>
    </source>
</reference>
<dbReference type="OrthoDB" id="2398929at2759"/>
<proteinExistence type="predicted"/>
<evidence type="ECO:0008006" key="3">
    <source>
        <dbReference type="Google" id="ProtNLM"/>
    </source>
</evidence>
<protein>
    <recommendedName>
        <fullName evidence="3">RNI-like protein</fullName>
    </recommendedName>
</protein>
<accession>A0A1Y1YFB7</accession>
<organism evidence="1 2">
    <name type="scientific">Basidiobolus meristosporus CBS 931.73</name>
    <dbReference type="NCBI Taxonomy" id="1314790"/>
    <lineage>
        <taxon>Eukaryota</taxon>
        <taxon>Fungi</taxon>
        <taxon>Fungi incertae sedis</taxon>
        <taxon>Zoopagomycota</taxon>
        <taxon>Entomophthoromycotina</taxon>
        <taxon>Basidiobolomycetes</taxon>
        <taxon>Basidiobolales</taxon>
        <taxon>Basidiobolaceae</taxon>
        <taxon>Basidiobolus</taxon>
    </lineage>
</organism>
<keyword evidence="2" id="KW-1185">Reference proteome</keyword>
<gene>
    <name evidence="1" type="ORF">K493DRAFT_314522</name>
</gene>
<dbReference type="Gene3D" id="3.80.10.10">
    <property type="entry name" value="Ribonuclease Inhibitor"/>
    <property type="match status" value="1"/>
</dbReference>
<dbReference type="Proteomes" id="UP000193498">
    <property type="component" value="Unassembled WGS sequence"/>
</dbReference>
<dbReference type="InterPro" id="IPR032675">
    <property type="entry name" value="LRR_dom_sf"/>
</dbReference>
<comment type="caution">
    <text evidence="1">The sequence shown here is derived from an EMBL/GenBank/DDBJ whole genome shotgun (WGS) entry which is preliminary data.</text>
</comment>
<dbReference type="AlphaFoldDB" id="A0A1Y1YFB7"/>
<evidence type="ECO:0000313" key="2">
    <source>
        <dbReference type="Proteomes" id="UP000193498"/>
    </source>
</evidence>
<dbReference type="InParanoid" id="A0A1Y1YFB7"/>
<name>A0A1Y1YFB7_9FUNG</name>
<dbReference type="EMBL" id="MCFE01000155">
    <property type="protein sequence ID" value="ORX96396.1"/>
    <property type="molecule type" value="Genomic_DNA"/>
</dbReference>
<evidence type="ECO:0000313" key="1">
    <source>
        <dbReference type="EMBL" id="ORX96396.1"/>
    </source>
</evidence>
<sequence>MCASCHEVGLHSVSLICTKIPGACCVDLSTFGAEEQVRISQIQAICVPRVDYLTKIYSFLHKLVVQFSASLDEESASHNNLTRDYKPLYPYLDLARSVNLARIQESLRFVNANPNPLWCYDYSAEEALVDKKITQHLWAIFRNKNPGTIRKLAWKGMVPLRSVFLDNKALSDLRDLELRWIYDPTSSRSAEVTHFKTLFASSRKLQRISLHIDPWVEKIEDRDIADLVSLQDPGSLKSLHVKGTHHPLVETIDALLYHHQHSLRELHISDYFASEGGLERIGEFSQLKSLKFHDCHLSDQEFSGIVGACKNLRELHLCKLPNLSCSVVRQIIETAGSNLQKLVISQIGHEILDVETVYSLVRFAKNLRHLDIQKMTFPAAEMCQFIESTPQLEYVALGEPIGNTPSSGDLIIKSVMGNCPKLS</sequence>